<protein>
    <submittedName>
        <fullName evidence="1">Uncharacterized protein</fullName>
    </submittedName>
</protein>
<organism evidence="1 2">
    <name type="scientific">Flavobacterium aquatile LMG 4008 = ATCC 11947</name>
    <dbReference type="NCBI Taxonomy" id="1453498"/>
    <lineage>
        <taxon>Bacteria</taxon>
        <taxon>Pseudomonadati</taxon>
        <taxon>Bacteroidota</taxon>
        <taxon>Flavobacteriia</taxon>
        <taxon>Flavobacteriales</taxon>
        <taxon>Flavobacteriaceae</taxon>
        <taxon>Flavobacterium</taxon>
    </lineage>
</organism>
<gene>
    <name evidence="1" type="ORF">LG45_08875</name>
</gene>
<proteinExistence type="predicted"/>
<evidence type="ECO:0000313" key="1">
    <source>
        <dbReference type="EMBL" id="KGD68389.1"/>
    </source>
</evidence>
<dbReference type="OrthoDB" id="1119986at2"/>
<dbReference type="RefSeq" id="WP_035126186.1">
    <property type="nucleotide sequence ID" value="NZ_JRHH01000003.1"/>
</dbReference>
<evidence type="ECO:0000313" key="2">
    <source>
        <dbReference type="Proteomes" id="UP000029554"/>
    </source>
</evidence>
<sequence length="314" mass="34244">MNNTLENKLSMYQKVQGYLGLHTTETDGIAAVATLKTQFDTKVNAILTLAASANADITGYTVDKQVKRNDLKAKVLKLSTAVVAHAAMTDNFNLIEKCDETPSALDGMRDNDFYTYAKLVLTEATPLFSALVPFGVTADDLTEATTAATTYLENIQNPRVQINERSRSLSDIETLFTDTDTFLTEKLDKVMKVFLATNNSLYVGYEGARGIDETRGNIAPDYENTVMATTTTLIVSLPYLAGRTFEIENTGIVPLTFALSATADTLEGAIVSLEAGQYAVRKTTNLNTNPAADKLYVYNAHALVLGSFKVWIVE</sequence>
<name>A0A095SVF9_9FLAO</name>
<accession>A0A095SVF9</accession>
<dbReference type="eggNOG" id="ENOG5030XD4">
    <property type="taxonomic scope" value="Bacteria"/>
</dbReference>
<dbReference type="AlphaFoldDB" id="A0A095SVF9"/>
<comment type="caution">
    <text evidence="1">The sequence shown here is derived from an EMBL/GenBank/DDBJ whole genome shotgun (WGS) entry which is preliminary data.</text>
</comment>
<keyword evidence="2" id="KW-1185">Reference proteome</keyword>
<dbReference type="EMBL" id="JRHH01000003">
    <property type="protein sequence ID" value="KGD68389.1"/>
    <property type="molecule type" value="Genomic_DNA"/>
</dbReference>
<reference evidence="1 2" key="1">
    <citation type="submission" date="2014-09" db="EMBL/GenBank/DDBJ databases">
        <title>Whole Genome Shotgun of Flavobacterium aquatile LMG 4008.</title>
        <authorList>
            <person name="Gale A.N."/>
            <person name="Pipes S.E."/>
            <person name="Newman J.D."/>
        </authorList>
    </citation>
    <scope>NUCLEOTIDE SEQUENCE [LARGE SCALE GENOMIC DNA]</scope>
    <source>
        <strain evidence="1 2">LMG 4008</strain>
    </source>
</reference>
<dbReference type="Proteomes" id="UP000029554">
    <property type="component" value="Unassembled WGS sequence"/>
</dbReference>